<evidence type="ECO:0000313" key="3">
    <source>
        <dbReference type="Proteomes" id="UP000815677"/>
    </source>
</evidence>
<feature type="region of interest" description="Disordered" evidence="1">
    <location>
        <begin position="129"/>
        <end position="177"/>
    </location>
</feature>
<sequence>MSDLRVHVTLPNLASSSSSLVSGLRYRTLTWATRNRHKYWAEDPLKEIHALEDRLRGFRSAFGCCSYSSLSLGSACADVFRRWTTGPFQRRCYAGRRGLSSLRTTSSLAPHTLYRFIFNDAATLVLPITTASGPNPNRTPYPTPKNPPHPFSPSQLPSPAEPSVGPSNPAAPSRPGT</sequence>
<dbReference type="EMBL" id="DF838346">
    <property type="protein sequence ID" value="GAT42855.1"/>
    <property type="molecule type" value="Genomic_DNA"/>
</dbReference>
<reference evidence="2" key="1">
    <citation type="submission" date="2014-09" db="EMBL/GenBank/DDBJ databases">
        <title>Genome sequence of the luminous mushroom Mycena chlorophos for searching fungal bioluminescence genes.</title>
        <authorList>
            <person name="Tanaka Y."/>
            <person name="Kasuga D."/>
            <person name="Oba Y."/>
            <person name="Hase S."/>
            <person name="Sato K."/>
            <person name="Oba Y."/>
            <person name="Sakakibara Y."/>
        </authorList>
    </citation>
    <scope>NUCLEOTIDE SEQUENCE</scope>
</reference>
<name>A0ABQ0KWC3_MYCCL</name>
<protein>
    <submittedName>
        <fullName evidence="2">Uncharacterized protein</fullName>
    </submittedName>
</protein>
<organism evidence="2 3">
    <name type="scientific">Mycena chlorophos</name>
    <name type="common">Agaric fungus</name>
    <name type="synonym">Agaricus chlorophos</name>
    <dbReference type="NCBI Taxonomy" id="658473"/>
    <lineage>
        <taxon>Eukaryota</taxon>
        <taxon>Fungi</taxon>
        <taxon>Dikarya</taxon>
        <taxon>Basidiomycota</taxon>
        <taxon>Agaricomycotina</taxon>
        <taxon>Agaricomycetes</taxon>
        <taxon>Agaricomycetidae</taxon>
        <taxon>Agaricales</taxon>
        <taxon>Marasmiineae</taxon>
        <taxon>Mycenaceae</taxon>
        <taxon>Mycena</taxon>
    </lineage>
</organism>
<gene>
    <name evidence="2" type="ORF">MCHLO_00552</name>
</gene>
<proteinExistence type="predicted"/>
<keyword evidence="3" id="KW-1185">Reference proteome</keyword>
<evidence type="ECO:0000313" key="2">
    <source>
        <dbReference type="EMBL" id="GAT42855.1"/>
    </source>
</evidence>
<feature type="compositionally biased region" description="Pro residues" evidence="1">
    <location>
        <begin position="137"/>
        <end position="151"/>
    </location>
</feature>
<accession>A0ABQ0KWC3</accession>
<dbReference type="Proteomes" id="UP000815677">
    <property type="component" value="Unassembled WGS sequence"/>
</dbReference>
<evidence type="ECO:0000256" key="1">
    <source>
        <dbReference type="SAM" id="MobiDB-lite"/>
    </source>
</evidence>